<keyword evidence="1" id="KW-0472">Membrane</keyword>
<evidence type="ECO:0000313" key="3">
    <source>
        <dbReference type="Proteomes" id="UP000004956"/>
    </source>
</evidence>
<dbReference type="AlphaFoldDB" id="H3KFI8"/>
<feature type="transmembrane region" description="Helical" evidence="1">
    <location>
        <begin position="16"/>
        <end position="37"/>
    </location>
</feature>
<gene>
    <name evidence="2" type="ORF">HMPREF9440_01505</name>
</gene>
<name>H3KFI8_9BURK</name>
<accession>H3KFI8</accession>
<proteinExistence type="predicted"/>
<keyword evidence="1" id="KW-1133">Transmembrane helix</keyword>
<keyword evidence="3" id="KW-1185">Reference proteome</keyword>
<evidence type="ECO:0000313" key="2">
    <source>
        <dbReference type="EMBL" id="EHY31119.1"/>
    </source>
</evidence>
<dbReference type="RefSeq" id="WP_008542507.1">
    <property type="nucleotide sequence ID" value="NZ_JH604975.1"/>
</dbReference>
<reference evidence="2 3" key="1">
    <citation type="submission" date="2011-11" db="EMBL/GenBank/DDBJ databases">
        <authorList>
            <person name="Weinstock G."/>
            <person name="Sodergren E."/>
            <person name="Clifton S."/>
            <person name="Fulton L."/>
            <person name="Fulton B."/>
            <person name="Courtney L."/>
            <person name="Fronick C."/>
            <person name="Harrison M."/>
            <person name="Strong C."/>
            <person name="Farmer C."/>
            <person name="Delahaunty K."/>
            <person name="Markovic C."/>
            <person name="Hall O."/>
            <person name="Minx P."/>
            <person name="Tomlinson C."/>
            <person name="Mitreva M."/>
            <person name="Hou S."/>
            <person name="Chen J."/>
            <person name="Wollam A."/>
            <person name="Pepin K.H."/>
            <person name="Johnson M."/>
            <person name="Bhonagiri V."/>
            <person name="Zhang X."/>
            <person name="Suruliraj S."/>
            <person name="Warren W."/>
            <person name="Chinwalla A."/>
            <person name="Mardis E.R."/>
            <person name="Wilson R.K."/>
        </authorList>
    </citation>
    <scope>NUCLEOTIDE SEQUENCE [LARGE SCALE GENOMIC DNA]</scope>
    <source>
        <strain evidence="2 3">YIT 11816</strain>
    </source>
</reference>
<dbReference type="EMBL" id="AFBQ01000221">
    <property type="protein sequence ID" value="EHY31119.1"/>
    <property type="molecule type" value="Genomic_DNA"/>
</dbReference>
<dbReference type="PATRIC" id="fig|762967.3.peg.1186"/>
<organism evidence="2 3">
    <name type="scientific">Sutterella parvirubra YIT 11816</name>
    <dbReference type="NCBI Taxonomy" id="762967"/>
    <lineage>
        <taxon>Bacteria</taxon>
        <taxon>Pseudomonadati</taxon>
        <taxon>Pseudomonadota</taxon>
        <taxon>Betaproteobacteria</taxon>
        <taxon>Burkholderiales</taxon>
        <taxon>Sutterellaceae</taxon>
        <taxon>Sutterella</taxon>
    </lineage>
</organism>
<feature type="transmembrane region" description="Helical" evidence="1">
    <location>
        <begin position="49"/>
        <end position="67"/>
    </location>
</feature>
<dbReference type="OrthoDB" id="3078300at2"/>
<keyword evidence="1" id="KW-0812">Transmembrane</keyword>
<dbReference type="Proteomes" id="UP000004956">
    <property type="component" value="Unassembled WGS sequence"/>
</dbReference>
<evidence type="ECO:0000256" key="1">
    <source>
        <dbReference type="SAM" id="Phobius"/>
    </source>
</evidence>
<dbReference type="InterPro" id="IPR008407">
    <property type="entry name" value="Brnchd-chn_aa_trnsp_AzlD"/>
</dbReference>
<protein>
    <submittedName>
        <fullName evidence="2">Branched-chain amino acid transport protein</fullName>
    </submittedName>
</protein>
<comment type="caution">
    <text evidence="2">The sequence shown here is derived from an EMBL/GenBank/DDBJ whole genome shotgun (WGS) entry which is preliminary data.</text>
</comment>
<sequence length="113" mass="12027">MTEWIQNLGWPNQLEFITMLGMLAATYSTRVIGWLILRNREVSPRFEAVLKASPGCVMAAIVAPAFMTRDPVMLGALLVTVVLAKKTNLPVTVVGSIAAYAALRAGAAALGVV</sequence>
<feature type="transmembrane region" description="Helical" evidence="1">
    <location>
        <begin position="87"/>
        <end position="112"/>
    </location>
</feature>
<dbReference type="Pfam" id="PF05437">
    <property type="entry name" value="AzlD"/>
    <property type="match status" value="1"/>
</dbReference>
<dbReference type="HOGENOM" id="CLU_152361_0_0_4"/>